<comment type="caution">
    <text evidence="1">The sequence shown here is derived from an EMBL/GenBank/DDBJ whole genome shotgun (WGS) entry which is preliminary data.</text>
</comment>
<keyword evidence="2" id="KW-1185">Reference proteome</keyword>
<reference evidence="1 2" key="1">
    <citation type="submission" date="2022-03" db="EMBL/GenBank/DDBJ databases">
        <title>Pseudonocardia alaer sp. nov., a novel actinomycete isolated from reed forest soil.</title>
        <authorList>
            <person name="Wang L."/>
        </authorList>
    </citation>
    <scope>NUCLEOTIDE SEQUENCE [LARGE SCALE GENOMIC DNA]</scope>
    <source>
        <strain evidence="1 2">Y-16303</strain>
    </source>
</reference>
<organism evidence="1 2">
    <name type="scientific">Pseudonocardia alaniniphila</name>
    <dbReference type="NCBI Taxonomy" id="75291"/>
    <lineage>
        <taxon>Bacteria</taxon>
        <taxon>Bacillati</taxon>
        <taxon>Actinomycetota</taxon>
        <taxon>Actinomycetes</taxon>
        <taxon>Pseudonocardiales</taxon>
        <taxon>Pseudonocardiaceae</taxon>
        <taxon>Pseudonocardia</taxon>
    </lineage>
</organism>
<accession>A0ABS9TI10</accession>
<dbReference type="EMBL" id="JAKXMK010000017">
    <property type="protein sequence ID" value="MCH6168043.1"/>
    <property type="molecule type" value="Genomic_DNA"/>
</dbReference>
<proteinExistence type="predicted"/>
<name>A0ABS9TI10_9PSEU</name>
<dbReference type="Proteomes" id="UP001299970">
    <property type="component" value="Unassembled WGS sequence"/>
</dbReference>
<dbReference type="RefSeq" id="WP_241038695.1">
    <property type="nucleotide sequence ID" value="NZ_BAAAJF010000001.1"/>
</dbReference>
<sequence length="67" mass="7751">MLQGENNDLVLYVGPIAREALEQAVCALPLRQRAPLRRQIAKLDLLFLDKTLNNPLAHPSPWWFRRC</sequence>
<evidence type="ECO:0000313" key="1">
    <source>
        <dbReference type="EMBL" id="MCH6168043.1"/>
    </source>
</evidence>
<gene>
    <name evidence="1" type="ORF">MMF94_20340</name>
</gene>
<evidence type="ECO:0000313" key="2">
    <source>
        <dbReference type="Proteomes" id="UP001299970"/>
    </source>
</evidence>
<protein>
    <submittedName>
        <fullName evidence="1">Uncharacterized protein</fullName>
    </submittedName>
</protein>